<dbReference type="PANTHER" id="PTHR11364">
    <property type="entry name" value="THIOSULFATE SULFERTANSFERASE"/>
    <property type="match status" value="1"/>
</dbReference>
<gene>
    <name evidence="4" type="ORF">FHP88_07745</name>
</gene>
<dbReference type="OrthoDB" id="9781034at2"/>
<dbReference type="CDD" id="cd01448">
    <property type="entry name" value="TST_Repeat_1"/>
    <property type="match status" value="1"/>
</dbReference>
<proteinExistence type="predicted"/>
<dbReference type="GO" id="GO:0004792">
    <property type="term" value="F:thiosulfate-cyanide sulfurtransferase activity"/>
    <property type="evidence" value="ECO:0007669"/>
    <property type="project" value="TreeGrafter"/>
</dbReference>
<sequence length="309" mass="34058">MYMNITKKIMGGLVLFGFSSITWGATPLVDVDWMKANSCNADVRVLDLRNPLDGGSKTDYLRAHIPCAVHTDYLKGGWRTEVNKIPGQLPPTDKLEKLIGDLGIDNQTHVVVYHAGKNALDLGSATRVYWTFKVLGHENVSILDGGLAAYTADKKNPLEKGNITPDPKAFKSKLNEALLATKDDVKVASGNGITLIDNRPTHQYRGINRHPKSKRNGTIPQASSLPESWLTVNGGGKFRDVETLKKLYQIANVPAEGEFINFCNTGHWASVGWFVGSELMGNKKSRLYDGSMVEWSSDETLPMTEEIKL</sequence>
<organism evidence="4 5">
    <name type="scientific">Sedimenticola selenatireducens</name>
    <dbReference type="NCBI Taxonomy" id="191960"/>
    <lineage>
        <taxon>Bacteria</taxon>
        <taxon>Pseudomonadati</taxon>
        <taxon>Pseudomonadota</taxon>
        <taxon>Gammaproteobacteria</taxon>
        <taxon>Chromatiales</taxon>
        <taxon>Sedimenticolaceae</taxon>
        <taxon>Sedimenticola</taxon>
    </lineage>
</organism>
<dbReference type="Proteomes" id="UP000316649">
    <property type="component" value="Unassembled WGS sequence"/>
</dbReference>
<evidence type="ECO:0000256" key="1">
    <source>
        <dbReference type="ARBA" id="ARBA00022679"/>
    </source>
</evidence>
<dbReference type="InterPro" id="IPR036873">
    <property type="entry name" value="Rhodanese-like_dom_sf"/>
</dbReference>
<evidence type="ECO:0000313" key="5">
    <source>
        <dbReference type="Proteomes" id="UP000316649"/>
    </source>
</evidence>
<name>A0A558DRQ2_9GAMM</name>
<dbReference type="AlphaFoldDB" id="A0A558DRQ2"/>
<dbReference type="EMBL" id="VMNH01000007">
    <property type="protein sequence ID" value="TVO75883.1"/>
    <property type="molecule type" value="Genomic_DNA"/>
</dbReference>
<feature type="domain" description="Rhodanese" evidence="3">
    <location>
        <begin position="189"/>
        <end position="304"/>
    </location>
</feature>
<dbReference type="SMART" id="SM00450">
    <property type="entry name" value="RHOD"/>
    <property type="match status" value="2"/>
</dbReference>
<dbReference type="PANTHER" id="PTHR11364:SF27">
    <property type="entry name" value="SULFURTRANSFERASE"/>
    <property type="match status" value="1"/>
</dbReference>
<dbReference type="InterPro" id="IPR001763">
    <property type="entry name" value="Rhodanese-like_dom"/>
</dbReference>
<dbReference type="PROSITE" id="PS50206">
    <property type="entry name" value="RHODANESE_3"/>
    <property type="match status" value="2"/>
</dbReference>
<feature type="domain" description="Rhodanese" evidence="3">
    <location>
        <begin position="39"/>
        <end position="159"/>
    </location>
</feature>
<protein>
    <submittedName>
        <fullName evidence="4">Sulfurtransferase</fullName>
    </submittedName>
</protein>
<evidence type="ECO:0000259" key="3">
    <source>
        <dbReference type="PROSITE" id="PS50206"/>
    </source>
</evidence>
<accession>A0A558DRQ2</accession>
<dbReference type="Pfam" id="PF00581">
    <property type="entry name" value="Rhodanese"/>
    <property type="match status" value="2"/>
</dbReference>
<evidence type="ECO:0000313" key="4">
    <source>
        <dbReference type="EMBL" id="TVO75883.1"/>
    </source>
</evidence>
<dbReference type="InterPro" id="IPR045078">
    <property type="entry name" value="TST/MPST-like"/>
</dbReference>
<keyword evidence="2" id="KW-0677">Repeat</keyword>
<evidence type="ECO:0000256" key="2">
    <source>
        <dbReference type="ARBA" id="ARBA00022737"/>
    </source>
</evidence>
<reference evidence="4 5" key="1">
    <citation type="submission" date="2019-07" db="EMBL/GenBank/DDBJ databases">
        <title>The pathways for chlorine oxyanion respiration interact through the shared metabolite chlorate.</title>
        <authorList>
            <person name="Barnum T.P."/>
            <person name="Cheng Y."/>
            <person name="Hill K.A."/>
            <person name="Lucas L.N."/>
            <person name="Carlson H.K."/>
            <person name="Coates J.D."/>
        </authorList>
    </citation>
    <scope>NUCLEOTIDE SEQUENCE [LARGE SCALE GENOMIC DNA]</scope>
    <source>
        <strain evidence="4 5">BK-1</strain>
    </source>
</reference>
<keyword evidence="5" id="KW-1185">Reference proteome</keyword>
<comment type="caution">
    <text evidence="4">The sequence shown here is derived from an EMBL/GenBank/DDBJ whole genome shotgun (WGS) entry which is preliminary data.</text>
</comment>
<dbReference type="Gene3D" id="3.40.250.10">
    <property type="entry name" value="Rhodanese-like domain"/>
    <property type="match status" value="2"/>
</dbReference>
<dbReference type="SUPFAM" id="SSF52821">
    <property type="entry name" value="Rhodanese/Cell cycle control phosphatase"/>
    <property type="match status" value="2"/>
</dbReference>
<keyword evidence="1 4" id="KW-0808">Transferase</keyword>